<dbReference type="InterPro" id="IPR036047">
    <property type="entry name" value="F-box-like_dom_sf"/>
</dbReference>
<dbReference type="PANTHER" id="PTHR31672:SF13">
    <property type="entry name" value="F-BOX PROTEIN CPR30-LIKE"/>
    <property type="match status" value="1"/>
</dbReference>
<dbReference type="CDD" id="cd22157">
    <property type="entry name" value="F-box_AtFBW1-like"/>
    <property type="match status" value="1"/>
</dbReference>
<accession>A0A2U1PS50</accession>
<proteinExistence type="predicted"/>
<name>A0A2U1PS50_ARTAN</name>
<dbReference type="Pfam" id="PF00646">
    <property type="entry name" value="F-box"/>
    <property type="match status" value="1"/>
</dbReference>
<dbReference type="InterPro" id="IPR050796">
    <property type="entry name" value="SCF_F-box_component"/>
</dbReference>
<keyword evidence="3" id="KW-1185">Reference proteome</keyword>
<evidence type="ECO:0000313" key="3">
    <source>
        <dbReference type="Proteomes" id="UP000245207"/>
    </source>
</evidence>
<comment type="caution">
    <text evidence="2">The sequence shown here is derived from an EMBL/GenBank/DDBJ whole genome shotgun (WGS) entry which is preliminary data.</text>
</comment>
<dbReference type="InterPro" id="IPR001810">
    <property type="entry name" value="F-box_dom"/>
</dbReference>
<organism evidence="2 3">
    <name type="scientific">Artemisia annua</name>
    <name type="common">Sweet wormwood</name>
    <dbReference type="NCBI Taxonomy" id="35608"/>
    <lineage>
        <taxon>Eukaryota</taxon>
        <taxon>Viridiplantae</taxon>
        <taxon>Streptophyta</taxon>
        <taxon>Embryophyta</taxon>
        <taxon>Tracheophyta</taxon>
        <taxon>Spermatophyta</taxon>
        <taxon>Magnoliopsida</taxon>
        <taxon>eudicotyledons</taxon>
        <taxon>Gunneridae</taxon>
        <taxon>Pentapetalae</taxon>
        <taxon>asterids</taxon>
        <taxon>campanulids</taxon>
        <taxon>Asterales</taxon>
        <taxon>Asteraceae</taxon>
        <taxon>Asteroideae</taxon>
        <taxon>Anthemideae</taxon>
        <taxon>Artemisiinae</taxon>
        <taxon>Artemisia</taxon>
    </lineage>
</organism>
<dbReference type="OrthoDB" id="591557at2759"/>
<dbReference type="Proteomes" id="UP000245207">
    <property type="component" value="Unassembled WGS sequence"/>
</dbReference>
<dbReference type="InterPro" id="IPR017451">
    <property type="entry name" value="F-box-assoc_interact_dom"/>
</dbReference>
<reference evidence="2 3" key="1">
    <citation type="journal article" date="2018" name="Mol. Plant">
        <title>The genome of Artemisia annua provides insight into the evolution of Asteraceae family and artemisinin biosynthesis.</title>
        <authorList>
            <person name="Shen Q."/>
            <person name="Zhang L."/>
            <person name="Liao Z."/>
            <person name="Wang S."/>
            <person name="Yan T."/>
            <person name="Shi P."/>
            <person name="Liu M."/>
            <person name="Fu X."/>
            <person name="Pan Q."/>
            <person name="Wang Y."/>
            <person name="Lv Z."/>
            <person name="Lu X."/>
            <person name="Zhang F."/>
            <person name="Jiang W."/>
            <person name="Ma Y."/>
            <person name="Chen M."/>
            <person name="Hao X."/>
            <person name="Li L."/>
            <person name="Tang Y."/>
            <person name="Lv G."/>
            <person name="Zhou Y."/>
            <person name="Sun X."/>
            <person name="Brodelius P.E."/>
            <person name="Rose J.K.C."/>
            <person name="Tang K."/>
        </authorList>
    </citation>
    <scope>NUCLEOTIDE SEQUENCE [LARGE SCALE GENOMIC DNA]</scope>
    <source>
        <strain evidence="3">cv. Huhao1</strain>
        <tissue evidence="2">Leaf</tissue>
    </source>
</reference>
<dbReference type="SUPFAM" id="SSF50965">
    <property type="entry name" value="Galactose oxidase, central domain"/>
    <property type="match status" value="1"/>
</dbReference>
<dbReference type="NCBIfam" id="TIGR01640">
    <property type="entry name" value="F_box_assoc_1"/>
    <property type="match status" value="1"/>
</dbReference>
<protein>
    <submittedName>
        <fullName evidence="2">F-box associated interaction domain-containing protein</fullName>
    </submittedName>
</protein>
<dbReference type="AlphaFoldDB" id="A0A2U1PS50"/>
<evidence type="ECO:0000313" key="2">
    <source>
        <dbReference type="EMBL" id="PWA88574.1"/>
    </source>
</evidence>
<dbReference type="InterPro" id="IPR011043">
    <property type="entry name" value="Gal_Oxase/kelch_b-propeller"/>
</dbReference>
<sequence length="309" mass="35311">MASMTIIPQDIITTHILCRLPAKSVGRFRCVSKEWLSLLSEPRFIQTHQKTLNGYHCIFWSNDGSLYSVPFNDHEAVSTLTKLDSGFYRIISILGSVNGVVLASTHKKMHHYYTLCVLNPTTKDYVELPSLKTSTWKQLSDSPYDDYKSYGLSLGVFANGFLHWICKSHSKPVIVAFSLADEKLNELPPPNLSNEVDILSDDDTTLVALGEKLAIFNEVKGDVWLMNEYGVHKSWTKIVVHGFNEIPMIRPMVFYDNGKVLFLTRNLLWIYDVEERTFCKSVDIPYMNIRYFVSAYAESLISPKFSRSK</sequence>
<dbReference type="STRING" id="35608.A0A2U1PS50"/>
<feature type="domain" description="F-box" evidence="1">
    <location>
        <begin position="13"/>
        <end position="44"/>
    </location>
</feature>
<gene>
    <name evidence="2" type="ORF">CTI12_AA119450</name>
</gene>
<dbReference type="PANTHER" id="PTHR31672">
    <property type="entry name" value="BNACNNG10540D PROTEIN"/>
    <property type="match status" value="1"/>
</dbReference>
<dbReference type="EMBL" id="PKPP01000801">
    <property type="protein sequence ID" value="PWA88574.1"/>
    <property type="molecule type" value="Genomic_DNA"/>
</dbReference>
<evidence type="ECO:0000259" key="1">
    <source>
        <dbReference type="Pfam" id="PF00646"/>
    </source>
</evidence>
<dbReference type="SUPFAM" id="SSF81383">
    <property type="entry name" value="F-box domain"/>
    <property type="match status" value="1"/>
</dbReference>